<dbReference type="AlphaFoldDB" id="A0A1H9V237"/>
<accession>A0A1H9V237</accession>
<organism evidence="2 3">
    <name type="scientific">Lachnobacterium bovis</name>
    <dbReference type="NCBI Taxonomy" id="140626"/>
    <lineage>
        <taxon>Bacteria</taxon>
        <taxon>Bacillati</taxon>
        <taxon>Bacillota</taxon>
        <taxon>Clostridia</taxon>
        <taxon>Lachnospirales</taxon>
        <taxon>Lachnospiraceae</taxon>
        <taxon>Lachnobacterium</taxon>
    </lineage>
</organism>
<dbReference type="EMBL" id="FOGW01000060">
    <property type="protein sequence ID" value="SES15765.1"/>
    <property type="molecule type" value="Genomic_DNA"/>
</dbReference>
<dbReference type="CDD" id="cd20688">
    <property type="entry name" value="CdiI_Ecoli_Nm-like"/>
    <property type="match status" value="1"/>
</dbReference>
<gene>
    <name evidence="2" type="ORF">SAMN02910429_02363</name>
</gene>
<dbReference type="RefSeq" id="WP_074731032.1">
    <property type="nucleotide sequence ID" value="NZ_FOGW01000060.1"/>
</dbReference>
<feature type="domain" description="CDI immunity protein" evidence="1">
    <location>
        <begin position="27"/>
        <end position="131"/>
    </location>
</feature>
<dbReference type="Proteomes" id="UP000182471">
    <property type="component" value="Unassembled WGS sequence"/>
</dbReference>
<evidence type="ECO:0000259" key="1">
    <source>
        <dbReference type="Pfam" id="PF18624"/>
    </source>
</evidence>
<evidence type="ECO:0000313" key="2">
    <source>
        <dbReference type="EMBL" id="SES15765.1"/>
    </source>
</evidence>
<proteinExistence type="predicted"/>
<evidence type="ECO:0000313" key="3">
    <source>
        <dbReference type="Proteomes" id="UP000182471"/>
    </source>
</evidence>
<reference evidence="3" key="1">
    <citation type="submission" date="2016-10" db="EMBL/GenBank/DDBJ databases">
        <authorList>
            <person name="Varghese N."/>
            <person name="Submissions S."/>
        </authorList>
    </citation>
    <scope>NUCLEOTIDE SEQUENCE [LARGE SCALE GENOMIC DNA]</scope>
    <source>
        <strain evidence="3">S1b</strain>
    </source>
</reference>
<dbReference type="InterPro" id="IPR041256">
    <property type="entry name" value="CdiI_4"/>
</dbReference>
<name>A0A1H9V237_9FIRM</name>
<keyword evidence="3" id="KW-1185">Reference proteome</keyword>
<dbReference type="Pfam" id="PF18624">
    <property type="entry name" value="CdiI_4"/>
    <property type="match status" value="1"/>
</dbReference>
<sequence length="153" mass="18591">MINDDEIFEILKKHKEFGDYFWKKKCNKGAVTDVFVEYVNSNCFLELLDDMKNKLSDYNPSYGMIFSDDYDDPYDEFYFGENNICFFLESGYDDVEDIIGYEEFYKYLVPACEFYVERRHPEHKEIVEQKLKEIREAYGLKKHNFWQNICKLF</sequence>
<protein>
    <recommendedName>
        <fullName evidence="1">CDI immunity protein domain-containing protein</fullName>
    </recommendedName>
</protein>